<evidence type="ECO:0000259" key="7">
    <source>
        <dbReference type="Pfam" id="PF09335"/>
    </source>
</evidence>
<evidence type="ECO:0000256" key="4">
    <source>
        <dbReference type="ARBA" id="ARBA00022989"/>
    </source>
</evidence>
<keyword evidence="3 6" id="KW-0812">Transmembrane</keyword>
<evidence type="ECO:0000256" key="6">
    <source>
        <dbReference type="RuleBase" id="RU366058"/>
    </source>
</evidence>
<evidence type="ECO:0000313" key="8">
    <source>
        <dbReference type="EMBL" id="MFD1677442.1"/>
    </source>
</evidence>
<evidence type="ECO:0000256" key="1">
    <source>
        <dbReference type="ARBA" id="ARBA00004651"/>
    </source>
</evidence>
<feature type="transmembrane region" description="Helical" evidence="6">
    <location>
        <begin position="151"/>
        <end position="170"/>
    </location>
</feature>
<sequence length="241" mass="27332">MHMKTEGTRLKSIKNAETHLLVKHARHKWLSLIITSLTLCIFTGLVIVFFHEDRSNALTRLIQSTGVLGVLMAILLMAILSTLPVPSEFLMIVIMKIFGTWWGIFFSWSGTMIAAIVTFLLARHFGSRLLRIFVSEKRYQQISNWIGDRGVLGLLLVRVIPLPFIVVNYTAGISKSVRLWNYIWTSAVGGIPYYVGAALVFLGVSKKYMVWLVIGGVALLVVWIAGYFFNRHVQILKRWAH</sequence>
<feature type="transmembrane region" description="Helical" evidence="6">
    <location>
        <begin position="29"/>
        <end position="50"/>
    </location>
</feature>
<feature type="domain" description="VTT" evidence="7">
    <location>
        <begin position="85"/>
        <end position="196"/>
    </location>
</feature>
<gene>
    <name evidence="8" type="ORF">ACFSB2_22525</name>
</gene>
<dbReference type="EMBL" id="JBHUCX010000092">
    <property type="protein sequence ID" value="MFD1677442.1"/>
    <property type="molecule type" value="Genomic_DNA"/>
</dbReference>
<keyword evidence="5 6" id="KW-0472">Membrane</keyword>
<keyword evidence="9" id="KW-1185">Reference proteome</keyword>
<evidence type="ECO:0000256" key="5">
    <source>
        <dbReference type="ARBA" id="ARBA00023136"/>
    </source>
</evidence>
<name>A0ABW4JMM3_9BACL</name>
<organism evidence="8 9">
    <name type="scientific">Alicyclobacillus fodiniaquatilis</name>
    <dbReference type="NCBI Taxonomy" id="1661150"/>
    <lineage>
        <taxon>Bacteria</taxon>
        <taxon>Bacillati</taxon>
        <taxon>Bacillota</taxon>
        <taxon>Bacilli</taxon>
        <taxon>Bacillales</taxon>
        <taxon>Alicyclobacillaceae</taxon>
        <taxon>Alicyclobacillus</taxon>
    </lineage>
</organism>
<proteinExistence type="inferred from homology"/>
<keyword evidence="4 6" id="KW-1133">Transmembrane helix</keyword>
<evidence type="ECO:0000313" key="9">
    <source>
        <dbReference type="Proteomes" id="UP001597079"/>
    </source>
</evidence>
<comment type="subcellular location">
    <subcellularLocation>
        <location evidence="1 6">Cell membrane</location>
        <topology evidence="1 6">Multi-pass membrane protein</topology>
    </subcellularLocation>
</comment>
<dbReference type="Proteomes" id="UP001597079">
    <property type="component" value="Unassembled WGS sequence"/>
</dbReference>
<feature type="transmembrane region" description="Helical" evidence="6">
    <location>
        <begin position="97"/>
        <end position="122"/>
    </location>
</feature>
<evidence type="ECO:0000256" key="3">
    <source>
        <dbReference type="ARBA" id="ARBA00022692"/>
    </source>
</evidence>
<dbReference type="PANTHER" id="PTHR12677">
    <property type="entry name" value="GOLGI APPARATUS MEMBRANE PROTEIN TVP38-RELATED"/>
    <property type="match status" value="1"/>
</dbReference>
<evidence type="ECO:0000256" key="2">
    <source>
        <dbReference type="ARBA" id="ARBA00022475"/>
    </source>
</evidence>
<keyword evidence="2 6" id="KW-1003">Cell membrane</keyword>
<accession>A0ABW4JMM3</accession>
<reference evidence="9" key="1">
    <citation type="journal article" date="2019" name="Int. J. Syst. Evol. Microbiol.">
        <title>The Global Catalogue of Microorganisms (GCM) 10K type strain sequencing project: providing services to taxonomists for standard genome sequencing and annotation.</title>
        <authorList>
            <consortium name="The Broad Institute Genomics Platform"/>
            <consortium name="The Broad Institute Genome Sequencing Center for Infectious Disease"/>
            <person name="Wu L."/>
            <person name="Ma J."/>
        </authorList>
    </citation>
    <scope>NUCLEOTIDE SEQUENCE [LARGE SCALE GENOMIC DNA]</scope>
    <source>
        <strain evidence="9">CGMCC 1.12286</strain>
    </source>
</reference>
<dbReference type="InterPro" id="IPR032816">
    <property type="entry name" value="VTT_dom"/>
</dbReference>
<feature type="transmembrane region" description="Helical" evidence="6">
    <location>
        <begin position="182"/>
        <end position="202"/>
    </location>
</feature>
<dbReference type="PANTHER" id="PTHR12677:SF59">
    <property type="entry name" value="GOLGI APPARATUS MEMBRANE PROTEIN TVP38-RELATED"/>
    <property type="match status" value="1"/>
</dbReference>
<protein>
    <recommendedName>
        <fullName evidence="6">TVP38/TMEM64 family membrane protein</fullName>
    </recommendedName>
</protein>
<dbReference type="RefSeq" id="WP_377945336.1">
    <property type="nucleotide sequence ID" value="NZ_JBHUCX010000092.1"/>
</dbReference>
<dbReference type="Pfam" id="PF09335">
    <property type="entry name" value="VTT_dom"/>
    <property type="match status" value="1"/>
</dbReference>
<comment type="caution">
    <text evidence="8">The sequence shown here is derived from an EMBL/GenBank/DDBJ whole genome shotgun (WGS) entry which is preliminary data.</text>
</comment>
<comment type="similarity">
    <text evidence="6">Belongs to the TVP38/TMEM64 family.</text>
</comment>
<feature type="transmembrane region" description="Helical" evidence="6">
    <location>
        <begin position="62"/>
        <end position="85"/>
    </location>
</feature>
<feature type="transmembrane region" description="Helical" evidence="6">
    <location>
        <begin position="208"/>
        <end position="229"/>
    </location>
</feature>
<dbReference type="InterPro" id="IPR015414">
    <property type="entry name" value="TMEM64"/>
</dbReference>